<feature type="compositionally biased region" description="Polar residues" evidence="1">
    <location>
        <begin position="339"/>
        <end position="351"/>
    </location>
</feature>
<dbReference type="EnsemblPlants" id="evm.model.01.1981">
    <property type="protein sequence ID" value="cds.evm.model.01.1981"/>
    <property type="gene ID" value="evm.TU.01.1981"/>
</dbReference>
<accession>A0A803NJA0</accession>
<dbReference type="Pfam" id="PF03732">
    <property type="entry name" value="Retrotrans_gag"/>
    <property type="match status" value="1"/>
</dbReference>
<sequence length="379" mass="42426">MVATRSTCVDRGIPIIGQLNGGTPIDGGGTGTTPTSQIPPGEPHMEIDDLEDVDPQVANSSKLWLTCNNSCETLLIINMNSFNTSSWKTRGTLKANVWSRMLLPHLVTEQALSKHQAWRVFRGKVPLIKSPKAIKLVGANQWDLLLLLNNLATPREQLELHQVLLDNLMTPSLETLQRERDLLPKLQETDLQGVRDDVRCKIFPATLIGVAQQWYLKLSPRSIYSWKVDAFGNQFAPFQQREIEPNDLVDVKRQEDEPLKDYIQRFLEASIKAKSLSEDARVMALVAGLKEMSPLWSDLRIKAVYTMNDFLYRAYGFIKLKEVVTRAKGLKGGKKKSLNSETPATKVQYRSNGGKRENNGGKPGNSIGGIKPKTRVKPL</sequence>
<reference evidence="3" key="1">
    <citation type="submission" date="2018-11" db="EMBL/GenBank/DDBJ databases">
        <authorList>
            <person name="Grassa J C."/>
        </authorList>
    </citation>
    <scope>NUCLEOTIDE SEQUENCE [LARGE SCALE GENOMIC DNA]</scope>
</reference>
<feature type="region of interest" description="Disordered" evidence="1">
    <location>
        <begin position="331"/>
        <end position="379"/>
    </location>
</feature>
<feature type="region of interest" description="Disordered" evidence="1">
    <location>
        <begin position="19"/>
        <end position="40"/>
    </location>
</feature>
<dbReference type="EMBL" id="UZAU01000054">
    <property type="status" value="NOT_ANNOTATED_CDS"/>
    <property type="molecule type" value="Genomic_DNA"/>
</dbReference>
<protein>
    <recommendedName>
        <fullName evidence="2">Retrotransposon gag domain-containing protein</fullName>
    </recommendedName>
</protein>
<evidence type="ECO:0000313" key="4">
    <source>
        <dbReference type="Proteomes" id="UP000596661"/>
    </source>
</evidence>
<evidence type="ECO:0000256" key="1">
    <source>
        <dbReference type="SAM" id="MobiDB-lite"/>
    </source>
</evidence>
<feature type="domain" description="Retrotransposon gag" evidence="2">
    <location>
        <begin position="201"/>
        <end position="291"/>
    </location>
</feature>
<proteinExistence type="predicted"/>
<dbReference type="AlphaFoldDB" id="A0A803NJA0"/>
<dbReference type="PANTHER" id="PTHR33223:SF10">
    <property type="entry name" value="AMINOTRANSFERASE-LIKE PLANT MOBILE DOMAIN-CONTAINING PROTEIN"/>
    <property type="match status" value="1"/>
</dbReference>
<evidence type="ECO:0000259" key="2">
    <source>
        <dbReference type="Pfam" id="PF03732"/>
    </source>
</evidence>
<dbReference type="Gramene" id="evm.model.01.1981">
    <property type="protein sequence ID" value="cds.evm.model.01.1981"/>
    <property type="gene ID" value="evm.TU.01.1981"/>
</dbReference>
<evidence type="ECO:0000313" key="3">
    <source>
        <dbReference type="EnsemblPlants" id="cds.evm.model.01.1981"/>
    </source>
</evidence>
<dbReference type="PANTHER" id="PTHR33223">
    <property type="entry name" value="CCHC-TYPE DOMAIN-CONTAINING PROTEIN"/>
    <property type="match status" value="1"/>
</dbReference>
<name>A0A803NJA0_CANSA</name>
<keyword evidence="4" id="KW-1185">Reference proteome</keyword>
<organism evidence="3 4">
    <name type="scientific">Cannabis sativa</name>
    <name type="common">Hemp</name>
    <name type="synonym">Marijuana</name>
    <dbReference type="NCBI Taxonomy" id="3483"/>
    <lineage>
        <taxon>Eukaryota</taxon>
        <taxon>Viridiplantae</taxon>
        <taxon>Streptophyta</taxon>
        <taxon>Embryophyta</taxon>
        <taxon>Tracheophyta</taxon>
        <taxon>Spermatophyta</taxon>
        <taxon>Magnoliopsida</taxon>
        <taxon>eudicotyledons</taxon>
        <taxon>Gunneridae</taxon>
        <taxon>Pentapetalae</taxon>
        <taxon>rosids</taxon>
        <taxon>fabids</taxon>
        <taxon>Rosales</taxon>
        <taxon>Cannabaceae</taxon>
        <taxon>Cannabis</taxon>
    </lineage>
</organism>
<dbReference type="Proteomes" id="UP000596661">
    <property type="component" value="Chromosome 1"/>
</dbReference>
<reference evidence="3" key="2">
    <citation type="submission" date="2021-03" db="UniProtKB">
        <authorList>
            <consortium name="EnsemblPlants"/>
        </authorList>
    </citation>
    <scope>IDENTIFICATION</scope>
</reference>
<dbReference type="InterPro" id="IPR005162">
    <property type="entry name" value="Retrotrans_gag_dom"/>
</dbReference>